<organism evidence="1 2">
    <name type="scientific">Triticum aestivum</name>
    <name type="common">Wheat</name>
    <dbReference type="NCBI Taxonomy" id="4565"/>
    <lineage>
        <taxon>Eukaryota</taxon>
        <taxon>Viridiplantae</taxon>
        <taxon>Streptophyta</taxon>
        <taxon>Embryophyta</taxon>
        <taxon>Tracheophyta</taxon>
        <taxon>Spermatophyta</taxon>
        <taxon>Magnoliopsida</taxon>
        <taxon>Liliopsida</taxon>
        <taxon>Poales</taxon>
        <taxon>Poaceae</taxon>
        <taxon>BOP clade</taxon>
        <taxon>Pooideae</taxon>
        <taxon>Triticodae</taxon>
        <taxon>Triticeae</taxon>
        <taxon>Triticinae</taxon>
        <taxon>Triticum</taxon>
    </lineage>
</organism>
<accession>A0A7H4LBG0</accession>
<name>A0A7H4LBG0_WHEAT</name>
<reference evidence="1 2" key="1">
    <citation type="submission" date="2018-05" db="EMBL/GenBank/DDBJ databases">
        <authorList>
            <person name="Thind KAUR A."/>
        </authorList>
    </citation>
    <scope>NUCLEOTIDE SEQUENCE [LARGE SCALE GENOMIC DNA]</scope>
</reference>
<dbReference type="Proteomes" id="UP000280104">
    <property type="component" value="Chromosome II"/>
</dbReference>
<gene>
    <name evidence="1" type="ORF">CAMPLR22A2D_LOCUS540</name>
</gene>
<proteinExistence type="predicted"/>
<dbReference type="AlphaFoldDB" id="A0A7H4LBG0"/>
<dbReference type="EMBL" id="LS480641">
    <property type="protein sequence ID" value="SPT15948.1"/>
    <property type="molecule type" value="Genomic_DNA"/>
</dbReference>
<protein>
    <submittedName>
        <fullName evidence="1">Uncharacterized protein</fullName>
    </submittedName>
</protein>
<evidence type="ECO:0000313" key="2">
    <source>
        <dbReference type="Proteomes" id="UP000280104"/>
    </source>
</evidence>
<dbReference type="Pfam" id="PF14223">
    <property type="entry name" value="Retrotran_gag_2"/>
    <property type="match status" value="1"/>
</dbReference>
<sequence length="185" mass="21046">MKMLTTKYDGKSGVREHIMTVNDMATKLKGMDMEISEGFLVRFIMTSLPMEYGPFKINYNTQKEKCSTSEITCMCVQEEERLKVERIDYAHLTSINSGKRKSQCDGKPKKKMNISNIDASKLGTSGTKVIPTEPKGPKCHFCKEDGHVMKECDGFKAWLAKKGIPFHEDIQKDESKSYISKWQGD</sequence>
<evidence type="ECO:0000313" key="1">
    <source>
        <dbReference type="EMBL" id="SPT15948.1"/>
    </source>
</evidence>